<evidence type="ECO:0008006" key="5">
    <source>
        <dbReference type="Google" id="ProtNLM"/>
    </source>
</evidence>
<dbReference type="Pfam" id="PF18962">
    <property type="entry name" value="Por_Secre_tail"/>
    <property type="match status" value="1"/>
</dbReference>
<name>A0A660SK27_UNCW3</name>
<dbReference type="NCBIfam" id="TIGR04183">
    <property type="entry name" value="Por_Secre_tail"/>
    <property type="match status" value="1"/>
</dbReference>
<dbReference type="EMBL" id="QNBE01000017">
    <property type="protein sequence ID" value="RKX71114.1"/>
    <property type="molecule type" value="Genomic_DNA"/>
</dbReference>
<proteinExistence type="predicted"/>
<evidence type="ECO:0000259" key="2">
    <source>
        <dbReference type="Pfam" id="PF18962"/>
    </source>
</evidence>
<dbReference type="Proteomes" id="UP000268469">
    <property type="component" value="Unassembled WGS sequence"/>
</dbReference>
<dbReference type="Pfam" id="PF13229">
    <property type="entry name" value="Beta_helix"/>
    <property type="match status" value="1"/>
</dbReference>
<dbReference type="AlphaFoldDB" id="A0A660SK27"/>
<feature type="domain" description="Secretion system C-terminal sorting" evidence="2">
    <location>
        <begin position="558"/>
        <end position="628"/>
    </location>
</feature>
<dbReference type="SUPFAM" id="SSF51126">
    <property type="entry name" value="Pectin lyase-like"/>
    <property type="match status" value="1"/>
</dbReference>
<evidence type="ECO:0000313" key="3">
    <source>
        <dbReference type="EMBL" id="RKX71114.1"/>
    </source>
</evidence>
<reference evidence="3 4" key="1">
    <citation type="submission" date="2018-06" db="EMBL/GenBank/DDBJ databases">
        <title>Extensive metabolic versatility and redundancy in microbially diverse, dynamic hydrothermal sediments.</title>
        <authorList>
            <person name="Dombrowski N."/>
            <person name="Teske A."/>
            <person name="Baker B.J."/>
        </authorList>
    </citation>
    <scope>NUCLEOTIDE SEQUENCE [LARGE SCALE GENOMIC DNA]</scope>
    <source>
        <strain evidence="3">B36_G15</strain>
    </source>
</reference>
<accession>A0A660SK27</accession>
<evidence type="ECO:0000259" key="1">
    <source>
        <dbReference type="Pfam" id="PF13229"/>
    </source>
</evidence>
<dbReference type="InterPro" id="IPR011050">
    <property type="entry name" value="Pectin_lyase_fold/virulence"/>
</dbReference>
<comment type="caution">
    <text evidence="3">The sequence shown here is derived from an EMBL/GenBank/DDBJ whole genome shotgun (WGS) entry which is preliminary data.</text>
</comment>
<feature type="domain" description="Right handed beta helix" evidence="1">
    <location>
        <begin position="106"/>
        <end position="214"/>
    </location>
</feature>
<dbReference type="Gene3D" id="2.160.20.10">
    <property type="entry name" value="Single-stranded right-handed beta-helix, Pectin lyase-like"/>
    <property type="match status" value="1"/>
</dbReference>
<organism evidence="3 4">
    <name type="scientific">candidate division WOR-3 bacterium</name>
    <dbReference type="NCBI Taxonomy" id="2052148"/>
    <lineage>
        <taxon>Bacteria</taxon>
        <taxon>Bacteria division WOR-3</taxon>
    </lineage>
</organism>
<dbReference type="InterPro" id="IPR012334">
    <property type="entry name" value="Pectin_lyas_fold"/>
</dbReference>
<dbReference type="InterPro" id="IPR006626">
    <property type="entry name" value="PbH1"/>
</dbReference>
<sequence>MMERVGRINLILGVMLFSIWLFPLNATTYYVALWGNDNWPGTSPDSAWRHIAYGTQKILAGDSLIIMPGNYGDENAVIAHSGTPSDPIVIRGDVYNQVIMEGDGDGNGIRIEGNSHIIIENIKFTNYSSGIFIYHEGSYITVRRCIFIENNAGGFLTWGTSSDISKCHHLIATENWFSDYTDKQDYGIYFCYATNVLANNNYFFGWHHQALSFKRRVHYGIARHNIFEGFRYTALYLGQNLDAPGDTNRCRYLIAEGNVFRPALGYRAKRPIWVSNVEYAVVRNNFMEGKDSVDGGWGEGIALGDYESGYEPANPTHITIYNNVMRRIGGTTTNPGIRVYHDCHDVRVFNNAFANCAYGLGFEKEDTVLFQHNIFYNYRHGMVREGTGRYAIFRYNDIYPYWSGAGPTNIYEDPLFVGPFDSLVLQGENPHFVPDFSRAEVCRLQANSPCIDAGVPLTKTVGSGSGNEIPVEDAGYFTDGFDIGDGDLIRVGAYDSLRIVDIDYENNRITVDRNISWNSGDGVSLTYYGSAPDMGAYEYYPVAVGEGKRHYRSSFTLHPNPARSQVTITYFLPRPGRVSLTLYNPLGQIVKSLVDAGTGAGLHSLELDTATLPSGLYFVRLDVEGMDWAVEKLVLFK</sequence>
<gene>
    <name evidence="3" type="ORF">DRP53_02760</name>
</gene>
<protein>
    <recommendedName>
        <fullName evidence="5">T9SS type A sorting domain-containing protein</fullName>
    </recommendedName>
</protein>
<evidence type="ECO:0000313" key="4">
    <source>
        <dbReference type="Proteomes" id="UP000268469"/>
    </source>
</evidence>
<dbReference type="SMART" id="SM00710">
    <property type="entry name" value="PbH1"/>
    <property type="match status" value="10"/>
</dbReference>
<dbReference type="InterPro" id="IPR026444">
    <property type="entry name" value="Secre_tail"/>
</dbReference>
<dbReference type="InterPro" id="IPR039448">
    <property type="entry name" value="Beta_helix"/>
</dbReference>